<reference evidence="2 3" key="1">
    <citation type="journal article" date="2011" name="Stand. Genomic Sci.">
        <title>Complete genome sequence of Mycobacterium sp. strain (Spyr1) and reclassification to Mycobacterium gilvum Spyr1.</title>
        <authorList>
            <person name="Kallimanis A."/>
            <person name="Karabika E."/>
            <person name="Mavromatis K."/>
            <person name="Lapidus A."/>
            <person name="Labutti K.M."/>
            <person name="Liolios K."/>
            <person name="Ivanova N."/>
            <person name="Goodwin L."/>
            <person name="Woyke T."/>
            <person name="Velentzas A.D."/>
            <person name="Perisynakis A."/>
            <person name="Ouzounis C.C."/>
            <person name="Kyrpides N.C."/>
            <person name="Koukkou A.I."/>
            <person name="Drainas C."/>
        </authorList>
    </citation>
    <scope>NUCLEOTIDE SEQUENCE [LARGE SCALE GENOMIC DNA]</scope>
    <source>
        <strain evidence="3">DSM 45189 / LMG 24558 / Spyr1</strain>
    </source>
</reference>
<keyword evidence="3" id="KW-1185">Reference proteome</keyword>
<name>E6TE08_MYCSR</name>
<dbReference type="EMBL" id="CP002385">
    <property type="protein sequence ID" value="ADT99852.1"/>
    <property type="molecule type" value="Genomic_DNA"/>
</dbReference>
<protein>
    <submittedName>
        <fullName evidence="2">Uncharacterized protein</fullName>
    </submittedName>
</protein>
<dbReference type="RefSeq" id="WP_013471964.1">
    <property type="nucleotide sequence ID" value="NC_014814.1"/>
</dbReference>
<keyword evidence="1" id="KW-0812">Transmembrane</keyword>
<accession>E6TE08</accession>
<keyword evidence="1" id="KW-1133">Transmembrane helix</keyword>
<keyword evidence="1" id="KW-0472">Membrane</keyword>
<evidence type="ECO:0000313" key="3">
    <source>
        <dbReference type="Proteomes" id="UP000008916"/>
    </source>
</evidence>
<dbReference type="HOGENOM" id="CLU_1137077_0_0_11"/>
<feature type="transmembrane region" description="Helical" evidence="1">
    <location>
        <begin position="12"/>
        <end position="32"/>
    </location>
</feature>
<proteinExistence type="predicted"/>
<dbReference type="AlphaFoldDB" id="E6TE08"/>
<sequence>MSEAPSTLDVLSLGLGTGASAAAVIAALYGAWRLGVRRWNRTLGRRRAQAEILDQIVCTASMRFIDALLGVPLFVTHPYGTTLRTEYIYRLTGAWVTVEPENDAVKAYSITITDPEMFYDIRAKSGGLFDLTLGRDSFAKVTRDDHDGESNWIGAHTAGYVRTYHLGKPTRYGRFWLAFNEVGAGTFPGGVPYASGLYGDGVGSPPDPSTIVVNAFAEHNGTGDGDTKQRTLIGPHIDQLRLAQ</sequence>
<evidence type="ECO:0000256" key="1">
    <source>
        <dbReference type="SAM" id="Phobius"/>
    </source>
</evidence>
<evidence type="ECO:0000313" key="2">
    <source>
        <dbReference type="EMBL" id="ADT99852.1"/>
    </source>
</evidence>
<dbReference type="KEGG" id="msp:Mspyr1_32410"/>
<gene>
    <name evidence="2" type="ordered locus">Mspyr1_32410</name>
</gene>
<dbReference type="NCBIfam" id="NF043066">
    <property type="entry name" value="ETEC_3214_dom"/>
    <property type="match status" value="1"/>
</dbReference>
<dbReference type="InterPro" id="IPR050010">
    <property type="entry name" value="ETEC_3214_dom"/>
</dbReference>
<organism evidence="2 3">
    <name type="scientific">Mycolicibacterium gilvum (strain DSM 45189 / LMG 24558 / Spyr1)</name>
    <name type="common">Mycobacterium gilvum</name>
    <dbReference type="NCBI Taxonomy" id="278137"/>
    <lineage>
        <taxon>Bacteria</taxon>
        <taxon>Bacillati</taxon>
        <taxon>Actinomycetota</taxon>
        <taxon>Actinomycetes</taxon>
        <taxon>Mycobacteriales</taxon>
        <taxon>Mycobacteriaceae</taxon>
        <taxon>Mycolicibacterium</taxon>
    </lineage>
</organism>
<dbReference type="Proteomes" id="UP000008916">
    <property type="component" value="Chromosome"/>
</dbReference>